<accession>A0A268A9L0</accession>
<dbReference type="GO" id="GO:0003677">
    <property type="term" value="F:DNA binding"/>
    <property type="evidence" value="ECO:0007669"/>
    <property type="project" value="InterPro"/>
</dbReference>
<proteinExistence type="predicted"/>
<dbReference type="PANTHER" id="PTHR34475">
    <property type="match status" value="1"/>
</dbReference>
<comment type="caution">
    <text evidence="4">The sequence shown here is derived from an EMBL/GenBank/DDBJ whole genome shotgun (WGS) entry which is preliminary data.</text>
</comment>
<feature type="region of interest" description="Disordered" evidence="1">
    <location>
        <begin position="74"/>
        <end position="113"/>
    </location>
</feature>
<sequence>MVVFMDIGAKLREARESKGMTLEDVQQRTKIQKRYLKAIEENNHSVMPGEFYTRAFIKEYAQTVGLNPDEVLEPKQQQQETPAAVPVQEESEAPSRQERSRVRENDRPPRKERKGIPYLSSIIIGLIVLAAIIVVVFIYAGGSNNNNENNSANQQQNEDQVTSPESEQESGKDTADQSAESEEQANEAAEEEQAQQEEEQTEPKLSVDEEGTASNPVTTYTLENAGDEVTLKLSAEDGDAWLQVGDGNNAGNVYTGTIADGSEAVEQDVSDLETVSIKTGFARATKLEINGQELTFPIDNDVQTITVNIKK</sequence>
<organism evidence="4 5">
    <name type="scientific">Terribacillus saccharophilus</name>
    <dbReference type="NCBI Taxonomy" id="361277"/>
    <lineage>
        <taxon>Bacteria</taxon>
        <taxon>Bacillati</taxon>
        <taxon>Bacillota</taxon>
        <taxon>Bacilli</taxon>
        <taxon>Bacillales</taxon>
        <taxon>Bacillaceae</taxon>
        <taxon>Terribacillus</taxon>
    </lineage>
</organism>
<gene>
    <name evidence="4" type="ORF">CHH64_11505</name>
</gene>
<dbReference type="AlphaFoldDB" id="A0A268A9L0"/>
<protein>
    <recommendedName>
        <fullName evidence="3">HTH cro/C1-type domain-containing protein</fullName>
    </recommendedName>
</protein>
<evidence type="ECO:0000313" key="4">
    <source>
        <dbReference type="EMBL" id="PAD20806.1"/>
    </source>
</evidence>
<feature type="domain" description="HTH cro/C1-type" evidence="3">
    <location>
        <begin position="11"/>
        <end position="45"/>
    </location>
</feature>
<dbReference type="InterPro" id="IPR050400">
    <property type="entry name" value="Bact_Cytoskel_RodZ"/>
</dbReference>
<keyword evidence="2" id="KW-1133">Transmembrane helix</keyword>
<feature type="compositionally biased region" description="Polar residues" evidence="1">
    <location>
        <begin position="212"/>
        <end position="221"/>
    </location>
</feature>
<evidence type="ECO:0000259" key="3">
    <source>
        <dbReference type="PROSITE" id="PS50943"/>
    </source>
</evidence>
<feature type="compositionally biased region" description="Low complexity" evidence="1">
    <location>
        <begin position="148"/>
        <end position="158"/>
    </location>
</feature>
<keyword evidence="2" id="KW-0472">Membrane</keyword>
<feature type="transmembrane region" description="Helical" evidence="2">
    <location>
        <begin position="116"/>
        <end position="140"/>
    </location>
</feature>
<dbReference type="InterPro" id="IPR001387">
    <property type="entry name" value="Cro/C1-type_HTH"/>
</dbReference>
<dbReference type="PROSITE" id="PS50943">
    <property type="entry name" value="HTH_CROC1"/>
    <property type="match status" value="1"/>
</dbReference>
<evidence type="ECO:0000313" key="5">
    <source>
        <dbReference type="Proteomes" id="UP000216013"/>
    </source>
</evidence>
<dbReference type="Proteomes" id="UP000216013">
    <property type="component" value="Unassembled WGS sequence"/>
</dbReference>
<dbReference type="CDD" id="cd00093">
    <property type="entry name" value="HTH_XRE"/>
    <property type="match status" value="1"/>
</dbReference>
<feature type="region of interest" description="Disordered" evidence="1">
    <location>
        <begin position="148"/>
        <end position="221"/>
    </location>
</feature>
<dbReference type="InterPro" id="IPR025194">
    <property type="entry name" value="RodZ-like_C"/>
</dbReference>
<keyword evidence="2" id="KW-0812">Transmembrane</keyword>
<feature type="compositionally biased region" description="Basic and acidic residues" evidence="1">
    <location>
        <begin position="93"/>
        <end position="109"/>
    </location>
</feature>
<feature type="compositionally biased region" description="Acidic residues" evidence="1">
    <location>
        <begin position="179"/>
        <end position="200"/>
    </location>
</feature>
<dbReference type="EMBL" id="NPBV01000020">
    <property type="protein sequence ID" value="PAD20806.1"/>
    <property type="molecule type" value="Genomic_DNA"/>
</dbReference>
<evidence type="ECO:0000256" key="2">
    <source>
        <dbReference type="SAM" id="Phobius"/>
    </source>
</evidence>
<reference evidence="4 5" key="1">
    <citation type="submission" date="2017-07" db="EMBL/GenBank/DDBJ databases">
        <title>Isolation and whole genome analysis of endospore-forming bacteria from heroin.</title>
        <authorList>
            <person name="Kalinowski J."/>
            <person name="Ahrens B."/>
            <person name="Al-Dilaimi A."/>
            <person name="Winkler A."/>
            <person name="Wibberg D."/>
            <person name="Schleenbecker U."/>
            <person name="Ruckert C."/>
            <person name="Wolfel R."/>
            <person name="Grass G."/>
        </authorList>
    </citation>
    <scope>NUCLEOTIDE SEQUENCE [LARGE SCALE GENOMIC DNA]</scope>
    <source>
        <strain evidence="4 5">7528</strain>
    </source>
</reference>
<dbReference type="SUPFAM" id="SSF47413">
    <property type="entry name" value="lambda repressor-like DNA-binding domains"/>
    <property type="match status" value="1"/>
</dbReference>
<dbReference type="Pfam" id="PF13413">
    <property type="entry name" value="HTH_25"/>
    <property type="match status" value="1"/>
</dbReference>
<dbReference type="SMART" id="SM00530">
    <property type="entry name" value="HTH_XRE"/>
    <property type="match status" value="1"/>
</dbReference>
<dbReference type="InterPro" id="IPR010982">
    <property type="entry name" value="Lambda_DNA-bd_dom_sf"/>
</dbReference>
<dbReference type="Gene3D" id="1.10.260.40">
    <property type="entry name" value="lambda repressor-like DNA-binding domains"/>
    <property type="match status" value="1"/>
</dbReference>
<dbReference type="Pfam" id="PF13464">
    <property type="entry name" value="RodZ_C"/>
    <property type="match status" value="1"/>
</dbReference>
<dbReference type="PANTHER" id="PTHR34475:SF1">
    <property type="entry name" value="CYTOSKELETON PROTEIN RODZ"/>
    <property type="match status" value="1"/>
</dbReference>
<evidence type="ECO:0000256" key="1">
    <source>
        <dbReference type="SAM" id="MobiDB-lite"/>
    </source>
</evidence>
<name>A0A268A9L0_9BACI</name>